<feature type="domain" description="Fimbrial-type adhesion" evidence="3">
    <location>
        <begin position="186"/>
        <end position="335"/>
    </location>
</feature>
<keyword evidence="1 2" id="KW-0732">Signal</keyword>
<dbReference type="InterPro" id="IPR036937">
    <property type="entry name" value="Adhesion_dom_fimbrial_sf"/>
</dbReference>
<dbReference type="InterPro" id="IPR050263">
    <property type="entry name" value="Bact_Fimbrial_Adh_Pro"/>
</dbReference>
<dbReference type="AlphaFoldDB" id="A0AAQ1YXF2"/>
<dbReference type="Gene3D" id="2.60.40.3310">
    <property type="match status" value="1"/>
</dbReference>
<evidence type="ECO:0000256" key="1">
    <source>
        <dbReference type="ARBA" id="ARBA00022729"/>
    </source>
</evidence>
<dbReference type="SUPFAM" id="SSF49401">
    <property type="entry name" value="Bacterial adhesins"/>
    <property type="match status" value="1"/>
</dbReference>
<protein>
    <submittedName>
        <fullName evidence="4">Type 1 fimbrial protein</fullName>
    </submittedName>
</protein>
<dbReference type="EMBL" id="SNSQ01000017">
    <property type="protein sequence ID" value="TEU46999.1"/>
    <property type="molecule type" value="Genomic_DNA"/>
</dbReference>
<evidence type="ECO:0000313" key="5">
    <source>
        <dbReference type="Proteomes" id="UP000298234"/>
    </source>
</evidence>
<sequence length="335" mass="36125">MKKWKWIIAMAMMSGLSGLAHAAPYCFTINPTGPLKTAEYNFDANKIPPFNPNVPDGTLLLGITLESDNVPPPFWIRCVYPIFSLSYWHSPLPAYGVNQKMFQSGIEGVAVKIASSGKFLPIDSRDAYYPEYEIGVGGGNKASVMLQFYKIGPITGKGRLSGEFAFHSVTSLTDKVVSYRWSGDLQIKAPTCNAAAATQNVDLGTYSTKKFTGIGSTSDLKPFAINLICSGGDESVDAKLYMTLTDVTYQSNTSNTLNLSSDSTAKGLGIQVFKDSTLLSYGPDSSVAGNKNQWYAGTTGNGFFSIPLSARFIQTSPTVTAGKAKGRMTFTLSYQ</sequence>
<name>A0AAQ1YXF2_BURCE</name>
<proteinExistence type="predicted"/>
<dbReference type="PANTHER" id="PTHR33420:SF3">
    <property type="entry name" value="FIMBRIAL SUBUNIT ELFA"/>
    <property type="match status" value="1"/>
</dbReference>
<dbReference type="GO" id="GO:0009289">
    <property type="term" value="C:pilus"/>
    <property type="evidence" value="ECO:0007669"/>
    <property type="project" value="InterPro"/>
</dbReference>
<dbReference type="InterPro" id="IPR000259">
    <property type="entry name" value="Adhesion_dom_fimbrial"/>
</dbReference>
<feature type="chain" id="PRO_5042869231" evidence="2">
    <location>
        <begin position="23"/>
        <end position="335"/>
    </location>
</feature>
<gene>
    <name evidence="4" type="ORF">E3D37_16845</name>
</gene>
<comment type="caution">
    <text evidence="4">The sequence shown here is derived from an EMBL/GenBank/DDBJ whole genome shotgun (WGS) entry which is preliminary data.</text>
</comment>
<evidence type="ECO:0000259" key="3">
    <source>
        <dbReference type="Pfam" id="PF00419"/>
    </source>
</evidence>
<dbReference type="GO" id="GO:0043709">
    <property type="term" value="P:cell adhesion involved in single-species biofilm formation"/>
    <property type="evidence" value="ECO:0007669"/>
    <property type="project" value="TreeGrafter"/>
</dbReference>
<evidence type="ECO:0000256" key="2">
    <source>
        <dbReference type="SAM" id="SignalP"/>
    </source>
</evidence>
<dbReference type="Gene3D" id="2.60.40.1090">
    <property type="entry name" value="Fimbrial-type adhesion domain"/>
    <property type="match status" value="1"/>
</dbReference>
<dbReference type="RefSeq" id="WP_081066352.1">
    <property type="nucleotide sequence ID" value="NZ_CP090608.1"/>
</dbReference>
<accession>A0AAQ1YXF2</accession>
<dbReference type="PANTHER" id="PTHR33420">
    <property type="entry name" value="FIMBRIAL SUBUNIT ELFA-RELATED"/>
    <property type="match status" value="1"/>
</dbReference>
<dbReference type="Pfam" id="PF00419">
    <property type="entry name" value="Fimbrial"/>
    <property type="match status" value="1"/>
</dbReference>
<dbReference type="Proteomes" id="UP000298234">
    <property type="component" value="Unassembled WGS sequence"/>
</dbReference>
<organism evidence="4 5">
    <name type="scientific">Burkholderia cepacia</name>
    <name type="common">Pseudomonas cepacia</name>
    <dbReference type="NCBI Taxonomy" id="292"/>
    <lineage>
        <taxon>Bacteria</taxon>
        <taxon>Pseudomonadati</taxon>
        <taxon>Pseudomonadota</taxon>
        <taxon>Betaproteobacteria</taxon>
        <taxon>Burkholderiales</taxon>
        <taxon>Burkholderiaceae</taxon>
        <taxon>Burkholderia</taxon>
        <taxon>Burkholderia cepacia complex</taxon>
    </lineage>
</organism>
<reference evidence="4 5" key="1">
    <citation type="submission" date="2019-03" db="EMBL/GenBank/DDBJ databases">
        <title>Burkholderia cepacia outbreak.</title>
        <authorList>
            <person name="Farzana R."/>
            <person name="Walsh T.R."/>
        </authorList>
    </citation>
    <scope>NUCLEOTIDE SEQUENCE [LARGE SCALE GENOMIC DNA]</scope>
    <source>
        <strain evidence="5">d13</strain>
    </source>
</reference>
<dbReference type="InterPro" id="IPR008966">
    <property type="entry name" value="Adhesion_dom_sf"/>
</dbReference>
<evidence type="ECO:0000313" key="4">
    <source>
        <dbReference type="EMBL" id="TEU46999.1"/>
    </source>
</evidence>
<feature type="signal peptide" evidence="2">
    <location>
        <begin position="1"/>
        <end position="22"/>
    </location>
</feature>